<dbReference type="Proteomes" id="UP000075683">
    <property type="component" value="Unassembled WGS sequence"/>
</dbReference>
<sequence length="37" mass="4411">MVTFNEDLSFTTDIFAFRKNSDSVYNKNFPVERNLYS</sequence>
<dbReference type="EMBL" id="LQYT01000040">
    <property type="protein sequence ID" value="KYD19405.1"/>
    <property type="molecule type" value="Genomic_DNA"/>
</dbReference>
<reference evidence="1 2" key="1">
    <citation type="submission" date="2016-01" db="EMBL/GenBank/DDBJ databases">
        <title>Draft Genome Sequences of Seven Thermophilic Sporeformers Isolated from Foods.</title>
        <authorList>
            <person name="Berendsen E.M."/>
            <person name="Wells-Bennik M.H."/>
            <person name="Krawcyk A.O."/>
            <person name="De Jong A."/>
            <person name="Holsappel S."/>
            <person name="Eijlander R.T."/>
            <person name="Kuipers O.P."/>
        </authorList>
    </citation>
    <scope>NUCLEOTIDE SEQUENCE [LARGE SCALE GENOMIC DNA]</scope>
    <source>
        <strain evidence="1 2">B4135</strain>
    </source>
</reference>
<comment type="caution">
    <text evidence="1">The sequence shown here is derived from an EMBL/GenBank/DDBJ whole genome shotgun (WGS) entry which is preliminary data.</text>
</comment>
<organism evidence="1 2">
    <name type="scientific">Caldibacillus debilis</name>
    <dbReference type="NCBI Taxonomy" id="301148"/>
    <lineage>
        <taxon>Bacteria</taxon>
        <taxon>Bacillati</taxon>
        <taxon>Bacillota</taxon>
        <taxon>Bacilli</taxon>
        <taxon>Bacillales</taxon>
        <taxon>Bacillaceae</taxon>
        <taxon>Caldibacillus</taxon>
    </lineage>
</organism>
<proteinExistence type="predicted"/>
<name>A0A150M4R9_9BACI</name>
<dbReference type="AlphaFoldDB" id="A0A150M4R9"/>
<accession>A0A150M4R9</accession>
<evidence type="ECO:0000313" key="2">
    <source>
        <dbReference type="Proteomes" id="UP000075683"/>
    </source>
</evidence>
<gene>
    <name evidence="1" type="ORF">B4135_0309</name>
</gene>
<evidence type="ECO:0000313" key="1">
    <source>
        <dbReference type="EMBL" id="KYD19405.1"/>
    </source>
</evidence>
<protein>
    <submittedName>
        <fullName evidence="1">Uncharacterized protein</fullName>
    </submittedName>
</protein>